<keyword evidence="5" id="KW-0408">Iron</keyword>
<dbReference type="SMART" id="SM00347">
    <property type="entry name" value="HTH_MARR"/>
    <property type="match status" value="1"/>
</dbReference>
<dbReference type="InterPro" id="IPR012840">
    <property type="entry name" value="NrdG2"/>
</dbReference>
<feature type="domain" description="HTH marR-type" evidence="7">
    <location>
        <begin position="1"/>
        <end position="136"/>
    </location>
</feature>
<dbReference type="PANTHER" id="PTHR30352">
    <property type="entry name" value="PYRUVATE FORMATE-LYASE-ACTIVATING ENZYME"/>
    <property type="match status" value="1"/>
</dbReference>
<dbReference type="InterPro" id="IPR058240">
    <property type="entry name" value="rSAM_sf"/>
</dbReference>
<evidence type="ECO:0000256" key="5">
    <source>
        <dbReference type="ARBA" id="ARBA00023004"/>
    </source>
</evidence>
<dbReference type="Gene3D" id="3.20.20.70">
    <property type="entry name" value="Aldolase class I"/>
    <property type="match status" value="1"/>
</dbReference>
<evidence type="ECO:0000256" key="3">
    <source>
        <dbReference type="ARBA" id="ARBA00022691"/>
    </source>
</evidence>
<proteinExistence type="predicted"/>
<dbReference type="InParanoid" id="A0A3G9JAA5"/>
<sequence>MSKAPDLLINNSILYRCTQKYYDKRLAQYNIGYGQILFLMMINEHEGITMKQLSALGSFDKGTTTKGINKLESIGYVRLEVDPHDKRSKLIYTTEKAKDIISMMYIIRKDWWAHITAGLSLEESAAFNQLLNQVVENALAEVKDVQEVHFYGMQKVTLLDYPGYVAATLFTGGCNFKCPYCHNAELVFLPESAVEIPLESVSSFLHKRTKVLEGICISGGEPLLHEGLIDYLQEVKALGYKVKIDTNGSFPDRLKAIVEAGLCDYVAVDIKNSPEKYGQTIGVEHYDVTPITKTIQYLLEDHVDYEFRTTCMEEFHTVEDFVKIGEWIQGAKRYYLQNYQDHEQVITKMHPCTNEELTVFKKTIKPYVKECLIRES</sequence>
<dbReference type="CDD" id="cd01335">
    <property type="entry name" value="Radical_SAM"/>
    <property type="match status" value="1"/>
</dbReference>
<dbReference type="KEGG" id="ebm:SG0102_29440"/>
<dbReference type="InterPro" id="IPR000835">
    <property type="entry name" value="HTH_MarR-typ"/>
</dbReference>
<dbReference type="OrthoDB" id="9782387at2"/>
<dbReference type="InterPro" id="IPR036388">
    <property type="entry name" value="WH-like_DNA-bd_sf"/>
</dbReference>
<dbReference type="InterPro" id="IPR007197">
    <property type="entry name" value="rSAM"/>
</dbReference>
<evidence type="ECO:0000256" key="1">
    <source>
        <dbReference type="ARBA" id="ARBA00001966"/>
    </source>
</evidence>
<dbReference type="InterPro" id="IPR036390">
    <property type="entry name" value="WH_DNA-bd_sf"/>
</dbReference>
<evidence type="ECO:0000259" key="7">
    <source>
        <dbReference type="PROSITE" id="PS50995"/>
    </source>
</evidence>
<dbReference type="GO" id="GO:0046872">
    <property type="term" value="F:metal ion binding"/>
    <property type="evidence" value="ECO:0007669"/>
    <property type="project" value="UniProtKB-KW"/>
</dbReference>
<feature type="domain" description="Radical SAM core" evidence="8">
    <location>
        <begin position="159"/>
        <end position="375"/>
    </location>
</feature>
<dbReference type="InterPro" id="IPR013785">
    <property type="entry name" value="Aldolase_TIM"/>
</dbReference>
<dbReference type="GO" id="GO:0003824">
    <property type="term" value="F:catalytic activity"/>
    <property type="evidence" value="ECO:0007669"/>
    <property type="project" value="InterPro"/>
</dbReference>
<evidence type="ECO:0000256" key="6">
    <source>
        <dbReference type="ARBA" id="ARBA00023014"/>
    </source>
</evidence>
<dbReference type="GO" id="GO:0051539">
    <property type="term" value="F:4 iron, 4 sulfur cluster binding"/>
    <property type="evidence" value="ECO:0007669"/>
    <property type="project" value="UniProtKB-KW"/>
</dbReference>
<dbReference type="GO" id="GO:0003700">
    <property type="term" value="F:DNA-binding transcription factor activity"/>
    <property type="evidence" value="ECO:0007669"/>
    <property type="project" value="InterPro"/>
</dbReference>
<dbReference type="PROSITE" id="PS51918">
    <property type="entry name" value="RADICAL_SAM"/>
    <property type="match status" value="1"/>
</dbReference>
<dbReference type="PANTHER" id="PTHR30352:SF13">
    <property type="entry name" value="GLYCYL-RADICAL ENZYME ACTIVATING ENZYME YJJW-RELATED"/>
    <property type="match status" value="1"/>
</dbReference>
<dbReference type="EMBL" id="AP019309">
    <property type="protein sequence ID" value="BBH28010.1"/>
    <property type="molecule type" value="Genomic_DNA"/>
</dbReference>
<comment type="cofactor">
    <cofactor evidence="1">
        <name>[4Fe-4S] cluster</name>
        <dbReference type="ChEBI" id="CHEBI:49883"/>
    </cofactor>
</comment>
<dbReference type="SFLD" id="SFLDG01094">
    <property type="entry name" value="Uncharacterised_Radical_SAM_Su"/>
    <property type="match status" value="1"/>
</dbReference>
<dbReference type="SUPFAM" id="SSF46785">
    <property type="entry name" value="Winged helix' DNA-binding domain"/>
    <property type="match status" value="1"/>
</dbReference>
<evidence type="ECO:0000313" key="10">
    <source>
        <dbReference type="Proteomes" id="UP000268059"/>
    </source>
</evidence>
<dbReference type="NCBIfam" id="TIGR02495">
    <property type="entry name" value="NrdG2"/>
    <property type="match status" value="1"/>
</dbReference>
<reference evidence="9 10" key="1">
    <citation type="submission" date="2018-11" db="EMBL/GenBank/DDBJ databases">
        <title>Novel Erysipelotrichaceae bacterium isolated from small intestine of a swine.</title>
        <authorList>
            <person name="Kim J.S."/>
            <person name="Choe H."/>
            <person name="Lee Y.R."/>
            <person name="Kim K.M."/>
            <person name="Park D.S."/>
        </authorList>
    </citation>
    <scope>NUCLEOTIDE SEQUENCE [LARGE SCALE GENOMIC DNA]</scope>
    <source>
        <strain evidence="9 10">SG0102</strain>
    </source>
</reference>
<keyword evidence="10" id="KW-1185">Reference proteome</keyword>
<evidence type="ECO:0000256" key="2">
    <source>
        <dbReference type="ARBA" id="ARBA00022485"/>
    </source>
</evidence>
<dbReference type="Proteomes" id="UP000268059">
    <property type="component" value="Chromosome"/>
</dbReference>
<dbReference type="Pfam" id="PF04055">
    <property type="entry name" value="Radical_SAM"/>
    <property type="match status" value="1"/>
</dbReference>
<dbReference type="RefSeq" id="WP_125120683.1">
    <property type="nucleotide sequence ID" value="NZ_AP019309.1"/>
</dbReference>
<evidence type="ECO:0000313" key="9">
    <source>
        <dbReference type="EMBL" id="BBH28010.1"/>
    </source>
</evidence>
<evidence type="ECO:0000259" key="8">
    <source>
        <dbReference type="PROSITE" id="PS51918"/>
    </source>
</evidence>
<dbReference type="Pfam" id="PF12802">
    <property type="entry name" value="MarR_2"/>
    <property type="match status" value="1"/>
</dbReference>
<dbReference type="SUPFAM" id="SSF102114">
    <property type="entry name" value="Radical SAM enzymes"/>
    <property type="match status" value="1"/>
</dbReference>
<dbReference type="SFLD" id="SFLDS00029">
    <property type="entry name" value="Radical_SAM"/>
    <property type="match status" value="1"/>
</dbReference>
<keyword evidence="3" id="KW-0949">S-adenosyl-L-methionine</keyword>
<organism evidence="9 10">
    <name type="scientific">Intestinibaculum porci</name>
    <dbReference type="NCBI Taxonomy" id="2487118"/>
    <lineage>
        <taxon>Bacteria</taxon>
        <taxon>Bacillati</taxon>
        <taxon>Bacillota</taxon>
        <taxon>Erysipelotrichia</taxon>
        <taxon>Erysipelotrichales</taxon>
        <taxon>Erysipelotrichaceae</taxon>
        <taxon>Intestinibaculum</taxon>
    </lineage>
</organism>
<gene>
    <name evidence="9" type="ORF">SG0102_29440</name>
</gene>
<protein>
    <submittedName>
        <fullName evidence="9">Uncharacterized protein</fullName>
    </submittedName>
</protein>
<dbReference type="InterPro" id="IPR034457">
    <property type="entry name" value="Organic_radical-activating"/>
</dbReference>
<accession>A0A3G9JAA5</accession>
<dbReference type="AlphaFoldDB" id="A0A3G9JAA5"/>
<dbReference type="Gene3D" id="1.10.10.10">
    <property type="entry name" value="Winged helix-like DNA-binding domain superfamily/Winged helix DNA-binding domain"/>
    <property type="match status" value="1"/>
</dbReference>
<dbReference type="PRINTS" id="PR00598">
    <property type="entry name" value="HTHMARR"/>
</dbReference>
<keyword evidence="4" id="KW-0479">Metal-binding</keyword>
<evidence type="ECO:0000256" key="4">
    <source>
        <dbReference type="ARBA" id="ARBA00022723"/>
    </source>
</evidence>
<keyword evidence="2" id="KW-0004">4Fe-4S</keyword>
<keyword evidence="6" id="KW-0411">Iron-sulfur</keyword>
<dbReference type="PROSITE" id="PS50995">
    <property type="entry name" value="HTH_MARR_2"/>
    <property type="match status" value="1"/>
</dbReference>
<name>A0A3G9JAA5_9FIRM</name>